<keyword evidence="7" id="KW-0325">Glycoprotein</keyword>
<evidence type="ECO:0000259" key="10">
    <source>
        <dbReference type="PROSITE" id="PS50927"/>
    </source>
</evidence>
<dbReference type="PROSITE" id="PS50927">
    <property type="entry name" value="BULB_LECTIN"/>
    <property type="match status" value="1"/>
</dbReference>
<gene>
    <name evidence="11" type="ORF">GH714_031113</name>
</gene>
<evidence type="ECO:0000313" key="12">
    <source>
        <dbReference type="Proteomes" id="UP000467840"/>
    </source>
</evidence>
<dbReference type="Proteomes" id="UP000467840">
    <property type="component" value="Chromosome 1"/>
</dbReference>
<feature type="signal peptide" evidence="9">
    <location>
        <begin position="1"/>
        <end position="25"/>
    </location>
</feature>
<evidence type="ECO:0000256" key="7">
    <source>
        <dbReference type="ARBA" id="ARBA00023180"/>
    </source>
</evidence>
<evidence type="ECO:0000256" key="1">
    <source>
        <dbReference type="ARBA" id="ARBA00004167"/>
    </source>
</evidence>
<keyword evidence="2 8" id="KW-0812">Transmembrane</keyword>
<comment type="caution">
    <text evidence="11">The sequence shown here is derived from an EMBL/GenBank/DDBJ whole genome shotgun (WGS) entry which is preliminary data.</text>
</comment>
<name>A0A6A6LG33_HEVBR</name>
<dbReference type="EMBL" id="JAAGAX010000011">
    <property type="protein sequence ID" value="KAF2299248.1"/>
    <property type="molecule type" value="Genomic_DNA"/>
</dbReference>
<keyword evidence="4 8" id="KW-1133">Transmembrane helix</keyword>
<evidence type="ECO:0000256" key="9">
    <source>
        <dbReference type="SAM" id="SignalP"/>
    </source>
</evidence>
<dbReference type="PANTHER" id="PTHR47974:SF3">
    <property type="entry name" value="RECEPTOR-LIKE SERINE_THREONINE-PROTEIN KINASE"/>
    <property type="match status" value="1"/>
</dbReference>
<dbReference type="SMART" id="SM00108">
    <property type="entry name" value="B_lectin"/>
    <property type="match status" value="1"/>
</dbReference>
<accession>A0A6A6LG33</accession>
<dbReference type="InterPro" id="IPR036426">
    <property type="entry name" value="Bulb-type_lectin_dom_sf"/>
</dbReference>
<dbReference type="PANTHER" id="PTHR47974">
    <property type="entry name" value="OS07G0415500 PROTEIN"/>
    <property type="match status" value="1"/>
</dbReference>
<comment type="subcellular location">
    <subcellularLocation>
        <location evidence="1">Membrane</location>
        <topology evidence="1">Single-pass membrane protein</topology>
    </subcellularLocation>
</comment>
<protein>
    <recommendedName>
        <fullName evidence="10">Bulb-type lectin domain-containing protein</fullName>
    </recommendedName>
</protein>
<dbReference type="Gene3D" id="2.90.10.10">
    <property type="entry name" value="Bulb-type lectin domain"/>
    <property type="match status" value="1"/>
</dbReference>
<dbReference type="InterPro" id="IPR001480">
    <property type="entry name" value="Bulb-type_lectin_dom"/>
</dbReference>
<evidence type="ECO:0000256" key="8">
    <source>
        <dbReference type="SAM" id="Phobius"/>
    </source>
</evidence>
<dbReference type="Pfam" id="PF01453">
    <property type="entry name" value="B_lectin"/>
    <property type="match status" value="1"/>
</dbReference>
<reference evidence="11 12" key="1">
    <citation type="journal article" date="2020" name="Mol. Plant">
        <title>The Chromosome-Based Rubber Tree Genome Provides New Insights into Spurge Genome Evolution and Rubber Biosynthesis.</title>
        <authorList>
            <person name="Liu J."/>
            <person name="Shi C."/>
            <person name="Shi C.C."/>
            <person name="Li W."/>
            <person name="Zhang Q.J."/>
            <person name="Zhang Y."/>
            <person name="Li K."/>
            <person name="Lu H.F."/>
            <person name="Shi C."/>
            <person name="Zhu S.T."/>
            <person name="Xiao Z.Y."/>
            <person name="Nan H."/>
            <person name="Yue Y."/>
            <person name="Zhu X.G."/>
            <person name="Wu Y."/>
            <person name="Hong X.N."/>
            <person name="Fan G.Y."/>
            <person name="Tong Y."/>
            <person name="Zhang D."/>
            <person name="Mao C.L."/>
            <person name="Liu Y.L."/>
            <person name="Hao S.J."/>
            <person name="Liu W.Q."/>
            <person name="Lv M.Q."/>
            <person name="Zhang H.B."/>
            <person name="Liu Y."/>
            <person name="Hu-Tang G.R."/>
            <person name="Wang J.P."/>
            <person name="Wang J.H."/>
            <person name="Sun Y.H."/>
            <person name="Ni S.B."/>
            <person name="Chen W.B."/>
            <person name="Zhang X.C."/>
            <person name="Jiao Y.N."/>
            <person name="Eichler E.E."/>
            <person name="Li G.H."/>
            <person name="Liu X."/>
            <person name="Gao L.Z."/>
        </authorList>
    </citation>
    <scope>NUCLEOTIDE SEQUENCE [LARGE SCALE GENOMIC DNA]</scope>
    <source>
        <strain evidence="12">cv. GT1</strain>
        <tissue evidence="11">Leaf</tissue>
    </source>
</reference>
<evidence type="ECO:0000256" key="6">
    <source>
        <dbReference type="ARBA" id="ARBA00023157"/>
    </source>
</evidence>
<evidence type="ECO:0000256" key="2">
    <source>
        <dbReference type="ARBA" id="ARBA00022692"/>
    </source>
</evidence>
<keyword evidence="5 8" id="KW-0472">Membrane</keyword>
<feature type="domain" description="Bulb-type lectin" evidence="10">
    <location>
        <begin position="27"/>
        <end position="155"/>
    </location>
</feature>
<keyword evidence="6" id="KW-1015">Disulfide bond</keyword>
<sequence>MALLMAFSYFFLVLCWLQTCSLCFATLDTLEQGKSLSVEKYLNHVLVSQNGVFSAGFFPVGDNAFCFAVWINKYAVLTVVWMANRDQPVNGRRSKLSLLKTGNLILLDAGPVTIWTTDNFAFPSSTTIAQYCPEVSSRYWPLAWLSNIQAGRTEYNTSRVAVLNSSGYFSSSDDFKFSSVDVGVKCLRRLTLDPDGNLRLYSLKRQMGDVLFRGNLALIHAKYMAFNGDMYLKLPKGTPFSGNILYKAARLDCPNEIPQRLNLTYAKSHDNESLKVLFFFATALGGLEMIFIFLGCYLMVRADREYEVAKQGYSLAATVFKRFNYADLKQQLMVSL</sequence>
<proteinExistence type="predicted"/>
<keyword evidence="3 9" id="KW-0732">Signal</keyword>
<organism evidence="11 12">
    <name type="scientific">Hevea brasiliensis</name>
    <name type="common">Para rubber tree</name>
    <name type="synonym">Siphonia brasiliensis</name>
    <dbReference type="NCBI Taxonomy" id="3981"/>
    <lineage>
        <taxon>Eukaryota</taxon>
        <taxon>Viridiplantae</taxon>
        <taxon>Streptophyta</taxon>
        <taxon>Embryophyta</taxon>
        <taxon>Tracheophyta</taxon>
        <taxon>Spermatophyta</taxon>
        <taxon>Magnoliopsida</taxon>
        <taxon>eudicotyledons</taxon>
        <taxon>Gunneridae</taxon>
        <taxon>Pentapetalae</taxon>
        <taxon>rosids</taxon>
        <taxon>fabids</taxon>
        <taxon>Malpighiales</taxon>
        <taxon>Euphorbiaceae</taxon>
        <taxon>Crotonoideae</taxon>
        <taxon>Micrandreae</taxon>
        <taxon>Hevea</taxon>
    </lineage>
</organism>
<feature type="chain" id="PRO_5025559684" description="Bulb-type lectin domain-containing protein" evidence="9">
    <location>
        <begin position="26"/>
        <end position="336"/>
    </location>
</feature>
<evidence type="ECO:0000256" key="3">
    <source>
        <dbReference type="ARBA" id="ARBA00022729"/>
    </source>
</evidence>
<dbReference type="SUPFAM" id="SSF51110">
    <property type="entry name" value="alpha-D-mannose-specific plant lectins"/>
    <property type="match status" value="1"/>
</dbReference>
<evidence type="ECO:0000256" key="5">
    <source>
        <dbReference type="ARBA" id="ARBA00023136"/>
    </source>
</evidence>
<feature type="transmembrane region" description="Helical" evidence="8">
    <location>
        <begin position="276"/>
        <end position="300"/>
    </location>
</feature>
<dbReference type="GO" id="GO:0016020">
    <property type="term" value="C:membrane"/>
    <property type="evidence" value="ECO:0007669"/>
    <property type="project" value="UniProtKB-SubCell"/>
</dbReference>
<keyword evidence="12" id="KW-1185">Reference proteome</keyword>
<evidence type="ECO:0000256" key="4">
    <source>
        <dbReference type="ARBA" id="ARBA00022989"/>
    </source>
</evidence>
<evidence type="ECO:0000313" key="11">
    <source>
        <dbReference type="EMBL" id="KAF2299248.1"/>
    </source>
</evidence>
<dbReference type="AlphaFoldDB" id="A0A6A6LG33"/>